<evidence type="ECO:0000256" key="9">
    <source>
        <dbReference type="ARBA" id="ARBA00023136"/>
    </source>
</evidence>
<dbReference type="InterPro" id="IPR045584">
    <property type="entry name" value="Pilin-like"/>
</dbReference>
<evidence type="ECO:0000256" key="5">
    <source>
        <dbReference type="ARBA" id="ARBA00022481"/>
    </source>
</evidence>
<dbReference type="NCBIfam" id="TIGR02532">
    <property type="entry name" value="IV_pilin_GFxxxE"/>
    <property type="match status" value="1"/>
</dbReference>
<dbReference type="InterPro" id="IPR012902">
    <property type="entry name" value="N_methyl_site"/>
</dbReference>
<evidence type="ECO:0000256" key="6">
    <source>
        <dbReference type="ARBA" id="ARBA00022519"/>
    </source>
</evidence>
<proteinExistence type="inferred from homology"/>
<dbReference type="RefSeq" id="WP_183959755.1">
    <property type="nucleotide sequence ID" value="NZ_JACHHP010000001.1"/>
</dbReference>
<comment type="caution">
    <text evidence="10">The sequence shown here is derived from an EMBL/GenBank/DDBJ whole genome shotgun (WGS) entry which is preliminary data.</text>
</comment>
<dbReference type="PANTHER" id="PTHR39583:SF2">
    <property type="entry name" value="TYPE II SECRETION SYSTEM PROTEIN J"/>
    <property type="match status" value="1"/>
</dbReference>
<dbReference type="PANTHER" id="PTHR39583">
    <property type="entry name" value="TYPE II SECRETION SYSTEM PROTEIN J-RELATED"/>
    <property type="match status" value="1"/>
</dbReference>
<reference evidence="10 11" key="1">
    <citation type="submission" date="2020-08" db="EMBL/GenBank/DDBJ databases">
        <title>Genomic Encyclopedia of Type Strains, Phase IV (KMG-IV): sequencing the most valuable type-strain genomes for metagenomic binning, comparative biology and taxonomic classification.</title>
        <authorList>
            <person name="Goeker M."/>
        </authorList>
    </citation>
    <scope>NUCLEOTIDE SEQUENCE [LARGE SCALE GENOMIC DNA]</scope>
    <source>
        <strain evidence="10 11">DSM 24163</strain>
    </source>
</reference>
<keyword evidence="9" id="KW-0472">Membrane</keyword>
<dbReference type="InterPro" id="IPR010055">
    <property type="entry name" value="T2SS_protein-GspJ"/>
</dbReference>
<keyword evidence="11" id="KW-1185">Reference proteome</keyword>
<evidence type="ECO:0000256" key="8">
    <source>
        <dbReference type="ARBA" id="ARBA00022989"/>
    </source>
</evidence>
<name>A0A7W8D4A1_9GAMM</name>
<keyword evidence="6" id="KW-0997">Cell inner membrane</keyword>
<dbReference type="GO" id="GO:0015627">
    <property type="term" value="C:type II protein secretion system complex"/>
    <property type="evidence" value="ECO:0007669"/>
    <property type="project" value="InterPro"/>
</dbReference>
<dbReference type="Pfam" id="PF07963">
    <property type="entry name" value="N_methyl"/>
    <property type="match status" value="1"/>
</dbReference>
<dbReference type="Gene3D" id="3.10.610.10">
    <property type="entry name" value="GSPII I/J protein-like"/>
    <property type="match status" value="1"/>
</dbReference>
<comment type="similarity">
    <text evidence="2">Belongs to the GSP J family.</text>
</comment>
<evidence type="ECO:0000256" key="2">
    <source>
        <dbReference type="ARBA" id="ARBA00011084"/>
    </source>
</evidence>
<dbReference type="Gene3D" id="2.10.70.20">
    <property type="entry name" value="gspk-gspi-gspj complex like domains"/>
    <property type="match status" value="1"/>
</dbReference>
<dbReference type="PROSITE" id="PS51257">
    <property type="entry name" value="PROKAR_LIPOPROTEIN"/>
    <property type="match status" value="1"/>
</dbReference>
<evidence type="ECO:0000313" key="11">
    <source>
        <dbReference type="Proteomes" id="UP000521199"/>
    </source>
</evidence>
<keyword evidence="4" id="KW-1003">Cell membrane</keyword>
<dbReference type="NCBIfam" id="TIGR01711">
    <property type="entry name" value="gspJ"/>
    <property type="match status" value="1"/>
</dbReference>
<comment type="subcellular location">
    <subcellularLocation>
        <location evidence="1">Cell inner membrane</location>
        <topology evidence="1">Single-pass membrane protein</topology>
    </subcellularLocation>
</comment>
<keyword evidence="8" id="KW-1133">Transmembrane helix</keyword>
<dbReference type="AlphaFoldDB" id="A0A7W8D4A1"/>
<gene>
    <name evidence="10" type="ORF">HNQ52_000753</name>
</gene>
<accession>A0A7W8D4A1</accession>
<protein>
    <recommendedName>
        <fullName evidence="3">Type II secretion system protein J</fullName>
    </recommendedName>
</protein>
<dbReference type="Proteomes" id="UP000521199">
    <property type="component" value="Unassembled WGS sequence"/>
</dbReference>
<evidence type="ECO:0000256" key="1">
    <source>
        <dbReference type="ARBA" id="ARBA00004377"/>
    </source>
</evidence>
<dbReference type="GO" id="GO:0005886">
    <property type="term" value="C:plasma membrane"/>
    <property type="evidence" value="ECO:0007669"/>
    <property type="project" value="UniProtKB-SubCell"/>
</dbReference>
<sequence>MTQRGFTLVEMLVAVAIFAVACGLAYGGLTTVVSARAQIDAANARLGRLQFAVGLIERDVRSIAERPVRDNQGGDRPALDGQASGFELTRFGAANALGLTRAELERVGYRLASDGTLQRLRYLVLDRAPGSQPDATDLLDGIDRFELRYCGADGRELRQWPPPRDGADAMPRAVEVRIVGTGIGEIRRLLELPQGAP</sequence>
<dbReference type="SUPFAM" id="SSF54523">
    <property type="entry name" value="Pili subunits"/>
    <property type="match status" value="1"/>
</dbReference>
<dbReference type="Pfam" id="PF11612">
    <property type="entry name" value="T2SSJ"/>
    <property type="match status" value="1"/>
</dbReference>
<evidence type="ECO:0000256" key="3">
    <source>
        <dbReference type="ARBA" id="ARBA00021539"/>
    </source>
</evidence>
<evidence type="ECO:0000256" key="4">
    <source>
        <dbReference type="ARBA" id="ARBA00022475"/>
    </source>
</evidence>
<keyword evidence="7" id="KW-0812">Transmembrane</keyword>
<dbReference type="GO" id="GO:0015628">
    <property type="term" value="P:protein secretion by the type II secretion system"/>
    <property type="evidence" value="ECO:0007669"/>
    <property type="project" value="InterPro"/>
</dbReference>
<dbReference type="InterPro" id="IPR051621">
    <property type="entry name" value="T2SS_protein_J"/>
</dbReference>
<evidence type="ECO:0000256" key="7">
    <source>
        <dbReference type="ARBA" id="ARBA00022692"/>
    </source>
</evidence>
<dbReference type="EMBL" id="JACHHP010000001">
    <property type="protein sequence ID" value="MBB5207237.1"/>
    <property type="molecule type" value="Genomic_DNA"/>
</dbReference>
<organism evidence="10 11">
    <name type="scientific">Chiayiivirga flava</name>
    <dbReference type="NCBI Taxonomy" id="659595"/>
    <lineage>
        <taxon>Bacteria</taxon>
        <taxon>Pseudomonadati</taxon>
        <taxon>Pseudomonadota</taxon>
        <taxon>Gammaproteobacteria</taxon>
        <taxon>Lysobacterales</taxon>
        <taxon>Lysobacteraceae</taxon>
        <taxon>Chiayiivirga</taxon>
    </lineage>
</organism>
<keyword evidence="5" id="KW-0488">Methylation</keyword>
<evidence type="ECO:0000313" key="10">
    <source>
        <dbReference type="EMBL" id="MBB5207237.1"/>
    </source>
</evidence>